<gene>
    <name evidence="3" type="ORF">IV203_035470</name>
</gene>
<evidence type="ECO:0000256" key="1">
    <source>
        <dbReference type="SAM" id="MobiDB-lite"/>
    </source>
</evidence>
<feature type="compositionally biased region" description="Low complexity" evidence="1">
    <location>
        <begin position="74"/>
        <end position="97"/>
    </location>
</feature>
<feature type="region of interest" description="Disordered" evidence="1">
    <location>
        <begin position="74"/>
        <end position="100"/>
    </location>
</feature>
<accession>A0A9K3PV04</accession>
<reference evidence="3" key="1">
    <citation type="journal article" date="2021" name="Sci. Rep.">
        <title>Diploid genomic architecture of Nitzschia inconspicua, an elite biomass production diatom.</title>
        <authorList>
            <person name="Oliver A."/>
            <person name="Podell S."/>
            <person name="Pinowska A."/>
            <person name="Traller J.C."/>
            <person name="Smith S.R."/>
            <person name="McClure R."/>
            <person name="Beliaev A."/>
            <person name="Bohutskyi P."/>
            <person name="Hill E.A."/>
            <person name="Rabines A."/>
            <person name="Zheng H."/>
            <person name="Allen L.Z."/>
            <person name="Kuo A."/>
            <person name="Grigoriev I.V."/>
            <person name="Allen A.E."/>
            <person name="Hazlebeck D."/>
            <person name="Allen E.E."/>
        </authorList>
    </citation>
    <scope>NUCLEOTIDE SEQUENCE</scope>
    <source>
        <strain evidence="3">Hildebrandi</strain>
    </source>
</reference>
<reference evidence="3" key="2">
    <citation type="submission" date="2021-04" db="EMBL/GenBank/DDBJ databases">
        <authorList>
            <person name="Podell S."/>
        </authorList>
    </citation>
    <scope>NUCLEOTIDE SEQUENCE</scope>
    <source>
        <strain evidence="3">Hildebrandi</strain>
    </source>
</reference>
<dbReference type="AlphaFoldDB" id="A0A9K3PV04"/>
<keyword evidence="4" id="KW-1185">Reference proteome</keyword>
<name>A0A9K3PV04_9STRA</name>
<protein>
    <submittedName>
        <fullName evidence="3">Uncharacterized protein</fullName>
    </submittedName>
</protein>
<proteinExistence type="predicted"/>
<keyword evidence="2" id="KW-0732">Signal</keyword>
<evidence type="ECO:0000313" key="3">
    <source>
        <dbReference type="EMBL" id="KAG7360371.1"/>
    </source>
</evidence>
<feature type="chain" id="PRO_5039932684" evidence="2">
    <location>
        <begin position="24"/>
        <end position="165"/>
    </location>
</feature>
<dbReference type="Proteomes" id="UP000693970">
    <property type="component" value="Unassembled WGS sequence"/>
</dbReference>
<feature type="signal peptide" evidence="2">
    <location>
        <begin position="1"/>
        <end position="23"/>
    </location>
</feature>
<evidence type="ECO:0000313" key="4">
    <source>
        <dbReference type="Proteomes" id="UP000693970"/>
    </source>
</evidence>
<evidence type="ECO:0000256" key="2">
    <source>
        <dbReference type="SAM" id="SignalP"/>
    </source>
</evidence>
<organism evidence="3 4">
    <name type="scientific">Nitzschia inconspicua</name>
    <dbReference type="NCBI Taxonomy" id="303405"/>
    <lineage>
        <taxon>Eukaryota</taxon>
        <taxon>Sar</taxon>
        <taxon>Stramenopiles</taxon>
        <taxon>Ochrophyta</taxon>
        <taxon>Bacillariophyta</taxon>
        <taxon>Bacillariophyceae</taxon>
        <taxon>Bacillariophycidae</taxon>
        <taxon>Bacillariales</taxon>
        <taxon>Bacillariaceae</taxon>
        <taxon>Nitzschia</taxon>
    </lineage>
</organism>
<comment type="caution">
    <text evidence="3">The sequence shown here is derived from an EMBL/GenBank/DDBJ whole genome shotgun (WGS) entry which is preliminary data.</text>
</comment>
<sequence>MMARQRYAILLCIGVVLSPPTLAWNPLKRQQNRVGKATSSNPPSVSTSTVSLVDSRLFYQNDCPAIDTQDLVPSPLLPSEASSSHPSATTPTTVAVPFRNQHLEPRPIDLPYRPPSREVLQRRKVMLDVEMMIGRLAMVTALVLFANEIVTGSSLTDQIVSHFVG</sequence>
<dbReference type="EMBL" id="JAGRRH010000013">
    <property type="protein sequence ID" value="KAG7360371.1"/>
    <property type="molecule type" value="Genomic_DNA"/>
</dbReference>